<organism evidence="1">
    <name type="scientific">Streptomyces sp. SID14436</name>
    <dbReference type="NCBI Taxonomy" id="2706070"/>
    <lineage>
        <taxon>Bacteria</taxon>
        <taxon>Bacillati</taxon>
        <taxon>Actinomycetota</taxon>
        <taxon>Actinomycetes</taxon>
        <taxon>Kitasatosporales</taxon>
        <taxon>Streptomycetaceae</taxon>
        <taxon>Streptomyces</taxon>
    </lineage>
</organism>
<dbReference type="EMBL" id="JAAGMD010000833">
    <property type="protein sequence ID" value="NEA90229.1"/>
    <property type="molecule type" value="Genomic_DNA"/>
</dbReference>
<evidence type="ECO:0000313" key="1">
    <source>
        <dbReference type="EMBL" id="NEA90229.1"/>
    </source>
</evidence>
<dbReference type="AlphaFoldDB" id="A0A6G3R3A0"/>
<protein>
    <submittedName>
        <fullName evidence="1">Uncharacterized protein</fullName>
    </submittedName>
</protein>
<accession>A0A6G3R3A0</accession>
<proteinExistence type="predicted"/>
<comment type="caution">
    <text evidence="1">The sequence shown here is derived from an EMBL/GenBank/DDBJ whole genome shotgun (WGS) entry which is preliminary data.</text>
</comment>
<dbReference type="RefSeq" id="WP_164333627.1">
    <property type="nucleotide sequence ID" value="NZ_JAAGMD010000833.1"/>
</dbReference>
<name>A0A6G3R3A0_9ACTN</name>
<gene>
    <name evidence="1" type="ORF">G3I53_30365</name>
</gene>
<sequence length="78" mass="8359">MPTEHPVRISGPDDAPPETAAIRLIALLPKGWRATVLDCHDGTATLRLTVPDGLTPPAVDRTLDDILANPVLRGWTKA</sequence>
<reference evidence="1" key="1">
    <citation type="submission" date="2020-01" db="EMBL/GenBank/DDBJ databases">
        <title>Insect and environment-associated Actinomycetes.</title>
        <authorList>
            <person name="Currrie C."/>
            <person name="Chevrette M."/>
            <person name="Carlson C."/>
            <person name="Stubbendieck R."/>
            <person name="Wendt-Pienkowski E."/>
        </authorList>
    </citation>
    <scope>NUCLEOTIDE SEQUENCE</scope>
    <source>
        <strain evidence="1">SID14436</strain>
    </source>
</reference>